<reference evidence="1" key="1">
    <citation type="journal article" date="2014" name="Int. J. Syst. Evol. Microbiol.">
        <title>Complete genome sequence of Corynebacterium casei LMG S-19264T (=DSM 44701T), isolated from a smear-ripened cheese.</title>
        <authorList>
            <consortium name="US DOE Joint Genome Institute (JGI-PGF)"/>
            <person name="Walter F."/>
            <person name="Albersmeier A."/>
            <person name="Kalinowski J."/>
            <person name="Ruckert C."/>
        </authorList>
    </citation>
    <scope>NUCLEOTIDE SEQUENCE</scope>
    <source>
        <strain evidence="1">CGMCC 4.7398</strain>
    </source>
</reference>
<dbReference type="RefSeq" id="WP_189667850.1">
    <property type="nucleotide sequence ID" value="NZ_BNAS01000001.1"/>
</dbReference>
<sequence>MTEVDEGLGQAGWLVVPGLAKLHRADCPHLVADRLAQLRPATDDELTTFTACRSCLNGNRTGFDSFESALEALPMPLENRPRAREVFRALTVTKIWVPASRQYIAVAPTAGDSAVAYFNRSFIDVHEEDGGYAREYLLSASQASTGATGRRAEERQNDTCSSCGMQLPNTGRCDNCDA</sequence>
<name>A0A919FJ34_9MICO</name>
<proteinExistence type="predicted"/>
<evidence type="ECO:0000313" key="1">
    <source>
        <dbReference type="EMBL" id="GHH66642.1"/>
    </source>
</evidence>
<organism evidence="1 2">
    <name type="scientific">Promicromonospora soli</name>
    <dbReference type="NCBI Taxonomy" id="2035533"/>
    <lineage>
        <taxon>Bacteria</taxon>
        <taxon>Bacillati</taxon>
        <taxon>Actinomycetota</taxon>
        <taxon>Actinomycetes</taxon>
        <taxon>Micrococcales</taxon>
        <taxon>Promicromonosporaceae</taxon>
        <taxon>Promicromonospora</taxon>
    </lineage>
</organism>
<dbReference type="EMBL" id="BNAS01000001">
    <property type="protein sequence ID" value="GHH66642.1"/>
    <property type="molecule type" value="Genomic_DNA"/>
</dbReference>
<accession>A0A919FJ34</accession>
<keyword evidence="2" id="KW-1185">Reference proteome</keyword>
<evidence type="ECO:0000313" key="2">
    <source>
        <dbReference type="Proteomes" id="UP000627369"/>
    </source>
</evidence>
<protein>
    <submittedName>
        <fullName evidence="1">Uncharacterized protein</fullName>
    </submittedName>
</protein>
<dbReference type="AlphaFoldDB" id="A0A919FJ34"/>
<dbReference type="Proteomes" id="UP000627369">
    <property type="component" value="Unassembled WGS sequence"/>
</dbReference>
<comment type="caution">
    <text evidence="1">The sequence shown here is derived from an EMBL/GenBank/DDBJ whole genome shotgun (WGS) entry which is preliminary data.</text>
</comment>
<reference evidence="1" key="2">
    <citation type="submission" date="2020-09" db="EMBL/GenBank/DDBJ databases">
        <authorList>
            <person name="Sun Q."/>
            <person name="Zhou Y."/>
        </authorList>
    </citation>
    <scope>NUCLEOTIDE SEQUENCE</scope>
    <source>
        <strain evidence="1">CGMCC 4.7398</strain>
    </source>
</reference>
<gene>
    <name evidence="1" type="ORF">GCM10017772_07000</name>
</gene>